<keyword evidence="3" id="KW-1185">Reference proteome</keyword>
<feature type="compositionally biased region" description="Low complexity" evidence="1">
    <location>
        <begin position="163"/>
        <end position="204"/>
    </location>
</feature>
<proteinExistence type="predicted"/>
<dbReference type="OrthoDB" id="1738559at2759"/>
<dbReference type="AlphaFoldDB" id="A0A6J5XX29"/>
<dbReference type="EMBL" id="CAEKKB010000007">
    <property type="protein sequence ID" value="CAB4317741.1"/>
    <property type="molecule type" value="Genomic_DNA"/>
</dbReference>
<dbReference type="PANTHER" id="PTHR23120:SF0">
    <property type="entry name" value="MAESTRO HEAT-LIKE REPEAT FAMILY MEMBER 1"/>
    <property type="match status" value="1"/>
</dbReference>
<feature type="region of interest" description="Disordered" evidence="1">
    <location>
        <begin position="58"/>
        <end position="204"/>
    </location>
</feature>
<dbReference type="Proteomes" id="UP000507245">
    <property type="component" value="Unassembled WGS sequence"/>
</dbReference>
<gene>
    <name evidence="2" type="ORF">ORAREDHAP_LOCUS44620</name>
</gene>
<name>A0A6J5XX29_PRUAR</name>
<dbReference type="PANTHER" id="PTHR23120">
    <property type="entry name" value="MAESTRO-RELATED HEAT DOMAIN-CONTAINING"/>
    <property type="match status" value="1"/>
</dbReference>
<reference evidence="3" key="1">
    <citation type="journal article" date="2020" name="Genome Biol.">
        <title>Gamete binning: chromosome-level and haplotype-resolved genome assembly enabled by high-throughput single-cell sequencing of gamete genomes.</title>
        <authorList>
            <person name="Campoy J.A."/>
            <person name="Sun H."/>
            <person name="Goel M."/>
            <person name="Jiao W.-B."/>
            <person name="Folz-Donahue K."/>
            <person name="Wang N."/>
            <person name="Rubio M."/>
            <person name="Liu C."/>
            <person name="Kukat C."/>
            <person name="Ruiz D."/>
            <person name="Huettel B."/>
            <person name="Schneeberger K."/>
        </authorList>
    </citation>
    <scope>NUCLEOTIDE SEQUENCE [LARGE SCALE GENOMIC DNA]</scope>
    <source>
        <strain evidence="3">cv. Rojo Pasion</strain>
    </source>
</reference>
<feature type="compositionally biased region" description="Polar residues" evidence="1">
    <location>
        <begin position="58"/>
        <end position="71"/>
    </location>
</feature>
<dbReference type="InterPro" id="IPR045206">
    <property type="entry name" value="Maestro_heat-like_prot"/>
</dbReference>
<evidence type="ECO:0000313" key="2">
    <source>
        <dbReference type="EMBL" id="CAB4317741.1"/>
    </source>
</evidence>
<accession>A0A6J5XX29</accession>
<evidence type="ECO:0000256" key="1">
    <source>
        <dbReference type="SAM" id="MobiDB-lite"/>
    </source>
</evidence>
<evidence type="ECO:0000313" key="3">
    <source>
        <dbReference type="Proteomes" id="UP000507245"/>
    </source>
</evidence>
<organism evidence="2 3">
    <name type="scientific">Prunus armeniaca</name>
    <name type="common">Apricot</name>
    <name type="synonym">Armeniaca vulgaris</name>
    <dbReference type="NCBI Taxonomy" id="36596"/>
    <lineage>
        <taxon>Eukaryota</taxon>
        <taxon>Viridiplantae</taxon>
        <taxon>Streptophyta</taxon>
        <taxon>Embryophyta</taxon>
        <taxon>Tracheophyta</taxon>
        <taxon>Spermatophyta</taxon>
        <taxon>Magnoliopsida</taxon>
        <taxon>eudicotyledons</taxon>
        <taxon>Gunneridae</taxon>
        <taxon>Pentapetalae</taxon>
        <taxon>rosids</taxon>
        <taxon>fabids</taxon>
        <taxon>Rosales</taxon>
        <taxon>Rosaceae</taxon>
        <taxon>Amygdaloideae</taxon>
        <taxon>Amygdaleae</taxon>
        <taxon>Prunus</taxon>
    </lineage>
</organism>
<dbReference type="GO" id="GO:0005737">
    <property type="term" value="C:cytoplasm"/>
    <property type="evidence" value="ECO:0007669"/>
    <property type="project" value="TreeGrafter"/>
</dbReference>
<sequence>MTHGKFCDVERILSVVLSMLDKSCWVAPTARTTAAHPEHYNRPGSSIDTEWVQRLRVSSRSNLQSAATKQGHQPLRSARPFTTNQPDKPPPHKTTAPTSEETKEQNGSNSSSSVPKVTSTQLLPNNAISASKQQEPLQHCSSASSRRRSFTTEQLEKFPPYRTATPSSEATASSSSGSVSGALASSSSGSVPEAPASSSSSSSAGNECVLLNVGVRLFGNIVLISPLDGDLMCDQVFVVRMGSHIFCRSIRSDGWPYYPDTIEGSFTQTCPYNIGITYNEVQRCFLTVGLVFPEDLFVFLINKCRLKEEPLTFGPLCVLKHLLPRLSEAWHSKRHNLVEAVQFLLDEQDLGARKVLSEVLCYLAPLFPKNINLFWQDEDASIDPSEVFNRIVSSVCILLTKNELVATLHGCTSAICDKIKQSVEGAIQAVIEFVTRRGNELSLSEAEVSRLPNNEILI</sequence>
<feature type="compositionally biased region" description="Polar residues" evidence="1">
    <location>
        <begin position="114"/>
        <end position="140"/>
    </location>
</feature>
<protein>
    <submittedName>
        <fullName evidence="2">Uncharacterized protein</fullName>
    </submittedName>
</protein>